<dbReference type="Pfam" id="PF11575">
    <property type="entry name" value="FhuF_C"/>
    <property type="match status" value="1"/>
</dbReference>
<keyword evidence="3" id="KW-1185">Reference proteome</keyword>
<organism evidence="2 3">
    <name type="scientific">Streptomyces durbertensis</name>
    <dbReference type="NCBI Taxonomy" id="2448886"/>
    <lineage>
        <taxon>Bacteria</taxon>
        <taxon>Bacillati</taxon>
        <taxon>Actinomycetota</taxon>
        <taxon>Actinomycetes</taxon>
        <taxon>Kitasatosporales</taxon>
        <taxon>Streptomycetaceae</taxon>
        <taxon>Streptomyces</taxon>
    </lineage>
</organism>
<gene>
    <name evidence="2" type="ORF">GL263_07510</name>
</gene>
<reference evidence="3" key="1">
    <citation type="journal article" date="2020" name="Syst. Appl. Microbiol.">
        <title>Streptomyces alkaliterrae sp. nov., isolated from an alkaline soil, and emended descriptions of Streptomyces alkaliphilus, Streptomyces calidiresistens and Streptomyces durbertensis.</title>
        <authorList>
            <person name="Swiecimska M."/>
            <person name="Golinska P."/>
            <person name="Nouioui I."/>
            <person name="Wypij M."/>
            <person name="Rai M."/>
            <person name="Sangal V."/>
            <person name="Goodfellow M."/>
        </authorList>
    </citation>
    <scope>NUCLEOTIDE SEQUENCE [LARGE SCALE GENOMIC DNA]</scope>
    <source>
        <strain evidence="3">DSM 104538</strain>
    </source>
</reference>
<evidence type="ECO:0000259" key="1">
    <source>
        <dbReference type="Pfam" id="PF11575"/>
    </source>
</evidence>
<evidence type="ECO:0000313" key="2">
    <source>
        <dbReference type="EMBL" id="MBB1243409.1"/>
    </source>
</evidence>
<dbReference type="Proteomes" id="UP000766698">
    <property type="component" value="Unassembled WGS sequence"/>
</dbReference>
<feature type="domain" description="Ferric siderophore reductase C-terminal" evidence="1">
    <location>
        <begin position="218"/>
        <end position="236"/>
    </location>
</feature>
<proteinExistence type="predicted"/>
<sequence>MESHTADRPDEGPGGFFALRTMEPVPGSAVSLASLYAGEADAVLASRIERVGARLGTREPRVAASVAQLGLAARLCSVALGTSVLRGEVPALDPAALWWDAAATSPDDLWLTEPLPAPGGTYGPAGPEALVEPLSRTVCERHLRPLVTSVRRVAPVSERLLWGNAASALGGALGQLTTWCRANGRPECVPVARELTAALLETAPLRGTATLRGDVLRRRTCCLYYRVGGGLCGDCVFDTAPAPRGGGGRRASVSGSA</sequence>
<evidence type="ECO:0000313" key="3">
    <source>
        <dbReference type="Proteomes" id="UP000766698"/>
    </source>
</evidence>
<name>A0ABR6EDJ7_9ACTN</name>
<dbReference type="RefSeq" id="WP_182854803.1">
    <property type="nucleotide sequence ID" value="NZ_WMLF01000072.1"/>
</dbReference>
<dbReference type="InterPro" id="IPR024726">
    <property type="entry name" value="FhuF_C"/>
</dbReference>
<comment type="caution">
    <text evidence="2">The sequence shown here is derived from an EMBL/GenBank/DDBJ whole genome shotgun (WGS) entry which is preliminary data.</text>
</comment>
<accession>A0ABR6EDJ7</accession>
<dbReference type="EMBL" id="WMLF01000072">
    <property type="protein sequence ID" value="MBB1243409.1"/>
    <property type="molecule type" value="Genomic_DNA"/>
</dbReference>
<protein>
    <submittedName>
        <fullName evidence="2">(2Fe-2S)-binding protein</fullName>
    </submittedName>
</protein>